<protein>
    <submittedName>
        <fullName evidence="2">Uncharacterized protein</fullName>
    </submittedName>
</protein>
<name>A0AA38X5R5_9EURO</name>
<evidence type="ECO:0000256" key="1">
    <source>
        <dbReference type="SAM" id="MobiDB-lite"/>
    </source>
</evidence>
<dbReference type="PANTHER" id="PTHR37540">
    <property type="entry name" value="TRANSCRIPTION FACTOR (ACR-2), PUTATIVE-RELATED-RELATED"/>
    <property type="match status" value="1"/>
</dbReference>
<reference evidence="2" key="1">
    <citation type="submission" date="2022-10" db="EMBL/GenBank/DDBJ databases">
        <title>Culturing micro-colonial fungi from biological soil crusts in the Mojave desert and describing Neophaeococcomyces mojavensis, and introducing the new genera and species Taxawa tesnikishii.</title>
        <authorList>
            <person name="Kurbessoian T."/>
            <person name="Stajich J.E."/>
        </authorList>
    </citation>
    <scope>NUCLEOTIDE SEQUENCE</scope>
    <source>
        <strain evidence="2">TK_41</strain>
    </source>
</reference>
<comment type="caution">
    <text evidence="2">The sequence shown here is derived from an EMBL/GenBank/DDBJ whole genome shotgun (WGS) entry which is preliminary data.</text>
</comment>
<dbReference type="PANTHER" id="PTHR37540:SF5">
    <property type="entry name" value="TRANSCRIPTION FACTOR DOMAIN-CONTAINING PROTEIN"/>
    <property type="match status" value="1"/>
</dbReference>
<gene>
    <name evidence="2" type="ORF">H2200_008426</name>
</gene>
<keyword evidence="3" id="KW-1185">Reference proteome</keyword>
<evidence type="ECO:0000313" key="3">
    <source>
        <dbReference type="Proteomes" id="UP001172673"/>
    </source>
</evidence>
<evidence type="ECO:0000313" key="2">
    <source>
        <dbReference type="EMBL" id="KAJ9607353.1"/>
    </source>
</evidence>
<organism evidence="2 3">
    <name type="scientific">Cladophialophora chaetospira</name>
    <dbReference type="NCBI Taxonomy" id="386627"/>
    <lineage>
        <taxon>Eukaryota</taxon>
        <taxon>Fungi</taxon>
        <taxon>Dikarya</taxon>
        <taxon>Ascomycota</taxon>
        <taxon>Pezizomycotina</taxon>
        <taxon>Eurotiomycetes</taxon>
        <taxon>Chaetothyriomycetidae</taxon>
        <taxon>Chaetothyriales</taxon>
        <taxon>Herpotrichiellaceae</taxon>
        <taxon>Cladophialophora</taxon>
    </lineage>
</organism>
<feature type="region of interest" description="Disordered" evidence="1">
    <location>
        <begin position="31"/>
        <end position="55"/>
    </location>
</feature>
<sequence length="591" mass="66931">MSTPFIFVNYDNPSQTKDRAKRQIISSHIGRFYRNRSGPSRRKENPTANNLAPEHDIDQLSAGTPAREGQAPGFPHHGLVVQGPRHRFVEQQRSPRPQEEVYRSPSPTYDLESLMPLLDYHLEQQKIREAEGNGGKPNESRLRSVWKPCPLTLVGQGRVDPFATYAVDEDYSQIHLGIDYGVQRFWPEVAPNRHSKTGNSSARAFLMQMKTSSLSYFSYLIAILTNYEWMHGENPRSKRHERLRLRSELALFRYIREALETLDGPPSDELIGAVLVLGSNPPGGVPSRKSSPPSRFHSPMADAQILDQYGAFIFPATHWKALLQLVRLRGGINKIENKDVAGGDLVESSKKSSPPDLEYCTIFGEDSIADSPEEVHVLLAGSNLSSSFLDPMLGVFESQGLHRTIRAVTQATFNLDTYLKNGSPSGDHPELLGLRNRAQWLSLNLQRPFSECDNEDTITNELQAVFAIIRTTLLIYNNLVLFPLPPVSGLDTRLALSLQMTIERALEEWPRIQKLYPKLLLWSFTLGGISDSKDLERSWFMEQFRKLLAEEFPYYQKWSQVEDCLTSCMWLDAVLNDQAINFWADNRSSGT</sequence>
<dbReference type="EMBL" id="JAPDRK010000012">
    <property type="protein sequence ID" value="KAJ9607353.1"/>
    <property type="molecule type" value="Genomic_DNA"/>
</dbReference>
<feature type="region of interest" description="Disordered" evidence="1">
    <location>
        <begin position="89"/>
        <end position="108"/>
    </location>
</feature>
<proteinExistence type="predicted"/>
<dbReference type="Proteomes" id="UP001172673">
    <property type="component" value="Unassembled WGS sequence"/>
</dbReference>
<dbReference type="AlphaFoldDB" id="A0AA38X5R5"/>
<dbReference type="Pfam" id="PF11951">
    <property type="entry name" value="Fungal_trans_2"/>
    <property type="match status" value="1"/>
</dbReference>
<accession>A0AA38X5R5</accession>
<dbReference type="InterPro" id="IPR021858">
    <property type="entry name" value="Fun_TF"/>
</dbReference>